<evidence type="ECO:0000313" key="2">
    <source>
        <dbReference type="Proteomes" id="UP001215078"/>
    </source>
</evidence>
<dbReference type="AlphaFoldDB" id="A0AAW6ILU8"/>
<protein>
    <submittedName>
        <fullName evidence="1">Uncharacterized protein</fullName>
    </submittedName>
</protein>
<accession>A0AAW6ILU8</accession>
<proteinExistence type="predicted"/>
<organism evidence="1 2">
    <name type="scientific">Bacteroides ovatus</name>
    <dbReference type="NCBI Taxonomy" id="28116"/>
    <lineage>
        <taxon>Bacteria</taxon>
        <taxon>Pseudomonadati</taxon>
        <taxon>Bacteroidota</taxon>
        <taxon>Bacteroidia</taxon>
        <taxon>Bacteroidales</taxon>
        <taxon>Bacteroidaceae</taxon>
        <taxon>Bacteroides</taxon>
    </lineage>
</organism>
<dbReference type="Proteomes" id="UP001215078">
    <property type="component" value="Unassembled WGS sequence"/>
</dbReference>
<name>A0AAW6ILU8_BACOV</name>
<dbReference type="EMBL" id="JAQQPO010000031">
    <property type="protein sequence ID" value="MDC7960842.1"/>
    <property type="molecule type" value="Genomic_DNA"/>
</dbReference>
<comment type="caution">
    <text evidence="1">The sequence shown here is derived from an EMBL/GenBank/DDBJ whole genome shotgun (WGS) entry which is preliminary data.</text>
</comment>
<dbReference type="RefSeq" id="WP_272842031.1">
    <property type="nucleotide sequence ID" value="NZ_JAQQPO010000031.1"/>
</dbReference>
<feature type="non-terminal residue" evidence="1">
    <location>
        <position position="1"/>
    </location>
</feature>
<evidence type="ECO:0000313" key="1">
    <source>
        <dbReference type="EMBL" id="MDC7960842.1"/>
    </source>
</evidence>
<gene>
    <name evidence="1" type="ORF">PQ628_21830</name>
</gene>
<sequence>ITKPGLEKVWALRIKKGCVSVLTQPLCFFRALFILFLQPFLKEEQSILKIEHTYFLILSTFAIHN</sequence>
<reference evidence="1" key="1">
    <citation type="submission" date="2022-10" db="EMBL/GenBank/DDBJ databases">
        <title>Human gut microbiome strain richness.</title>
        <authorList>
            <person name="Chen-Liaw A."/>
        </authorList>
    </citation>
    <scope>NUCLEOTIDE SEQUENCE</scope>
    <source>
        <strain evidence="1">RTP21484st1_H8_RTP21484_190118</strain>
    </source>
</reference>